<dbReference type="AlphaFoldDB" id="A0A915D8E8"/>
<dbReference type="WBParaSite" id="jg16543">
    <property type="protein sequence ID" value="jg16543"/>
    <property type="gene ID" value="jg16543"/>
</dbReference>
<accession>A0A915D8E8</accession>
<dbReference type="Proteomes" id="UP000887574">
    <property type="component" value="Unplaced"/>
</dbReference>
<evidence type="ECO:0000313" key="2">
    <source>
        <dbReference type="WBParaSite" id="jg16543"/>
    </source>
</evidence>
<dbReference type="InterPro" id="IPR052709">
    <property type="entry name" value="Transposase-MT_Hybrid"/>
</dbReference>
<sequence>MKNRIEQGCFLCSGCQARNESSANKSKVASLKFKIPATTWLDDPANYTHICEPTSNVTGTNIRRSFLAERAAGGGKQETAAAVRVRMDRRINIDCREKTKEAQRLSDAISRPTFSSWPVHILRVRVGCQVLVVTHVIKVTHQKIAELGWELLPWAPNFPDAAPSDYHLFWPSKTSLRGMDFGRNSEGLHDEIKEFVRLRPAGFFVGGISKLQERWEKIIEAEGNYFDE</sequence>
<dbReference type="GO" id="GO:0003676">
    <property type="term" value="F:nucleic acid binding"/>
    <property type="evidence" value="ECO:0007669"/>
    <property type="project" value="InterPro"/>
</dbReference>
<reference evidence="2" key="1">
    <citation type="submission" date="2022-11" db="UniProtKB">
        <authorList>
            <consortium name="WormBaseParasite"/>
        </authorList>
    </citation>
    <scope>IDENTIFICATION</scope>
</reference>
<name>A0A915D8E8_9BILA</name>
<protein>
    <submittedName>
        <fullName evidence="2">Uncharacterized protein</fullName>
    </submittedName>
</protein>
<evidence type="ECO:0000313" key="1">
    <source>
        <dbReference type="Proteomes" id="UP000887574"/>
    </source>
</evidence>
<keyword evidence="1" id="KW-1185">Reference proteome</keyword>
<dbReference type="Gene3D" id="3.30.420.10">
    <property type="entry name" value="Ribonuclease H-like superfamily/Ribonuclease H"/>
    <property type="match status" value="1"/>
</dbReference>
<dbReference type="PANTHER" id="PTHR46060:SF3">
    <property type="entry name" value="PROTEIN GVQW3"/>
    <property type="match status" value="1"/>
</dbReference>
<dbReference type="PANTHER" id="PTHR46060">
    <property type="entry name" value="MARINER MOS1 TRANSPOSASE-LIKE PROTEIN"/>
    <property type="match status" value="1"/>
</dbReference>
<dbReference type="InterPro" id="IPR036397">
    <property type="entry name" value="RNaseH_sf"/>
</dbReference>
<proteinExistence type="predicted"/>
<organism evidence="1 2">
    <name type="scientific">Ditylenchus dipsaci</name>
    <dbReference type="NCBI Taxonomy" id="166011"/>
    <lineage>
        <taxon>Eukaryota</taxon>
        <taxon>Metazoa</taxon>
        <taxon>Ecdysozoa</taxon>
        <taxon>Nematoda</taxon>
        <taxon>Chromadorea</taxon>
        <taxon>Rhabditida</taxon>
        <taxon>Tylenchina</taxon>
        <taxon>Tylenchomorpha</taxon>
        <taxon>Sphaerularioidea</taxon>
        <taxon>Anguinidae</taxon>
        <taxon>Anguininae</taxon>
        <taxon>Ditylenchus</taxon>
    </lineage>
</organism>